<dbReference type="RefSeq" id="WP_139997659.1">
    <property type="nucleotide sequence ID" value="NZ_VFJE01000045.1"/>
</dbReference>
<evidence type="ECO:0000313" key="2">
    <source>
        <dbReference type="Proteomes" id="UP000319175"/>
    </source>
</evidence>
<accession>A0A501QN33</accession>
<evidence type="ECO:0000313" key="1">
    <source>
        <dbReference type="EMBL" id="TPD73665.1"/>
    </source>
</evidence>
<proteinExistence type="predicted"/>
<name>A0A501QN33_9FLAO</name>
<protein>
    <submittedName>
        <fullName evidence="1">Uncharacterized protein</fullName>
    </submittedName>
</protein>
<dbReference type="EMBL" id="VFJE01000045">
    <property type="protein sequence ID" value="TPD73665.1"/>
    <property type="molecule type" value="Genomic_DNA"/>
</dbReference>
<comment type="caution">
    <text evidence="1">The sequence shown here is derived from an EMBL/GenBank/DDBJ whole genome shotgun (WGS) entry which is preliminary data.</text>
</comment>
<dbReference type="OrthoDB" id="102246at237"/>
<reference evidence="1 2" key="1">
    <citation type="submission" date="2019-06" db="EMBL/GenBank/DDBJ databases">
        <title>Flavobacterium sp. MaA-Y11 from geoumgang.</title>
        <authorList>
            <person name="Jeong S."/>
        </authorList>
    </citation>
    <scope>NUCLEOTIDE SEQUENCE [LARGE SCALE GENOMIC DNA]</scope>
    <source>
        <strain evidence="1 2">MaA-Y11</strain>
    </source>
</reference>
<organism evidence="1 2">
    <name type="scientific">Flavobacterium microcysteis</name>
    <dbReference type="NCBI Taxonomy" id="2596891"/>
    <lineage>
        <taxon>Bacteria</taxon>
        <taxon>Pseudomonadati</taxon>
        <taxon>Bacteroidota</taxon>
        <taxon>Flavobacteriia</taxon>
        <taxon>Flavobacteriales</taxon>
        <taxon>Flavobacteriaceae</taxon>
        <taxon>Flavobacterium</taxon>
    </lineage>
</organism>
<gene>
    <name evidence="1" type="ORF">FJA49_00290</name>
</gene>
<dbReference type="AlphaFoldDB" id="A0A501QN33"/>
<sequence length="112" mass="13212">MKYGKYTLVKKVDDKFFCYNSNSSYKNEVDLKNSDIQLISNSINSIRKKYYCEECDEYISNDAFYLMFVKKDGEIIAKYFSHGNISLKKTDGNTNLNMIKSVLEVMYRNSFR</sequence>
<dbReference type="Proteomes" id="UP000319175">
    <property type="component" value="Unassembled WGS sequence"/>
</dbReference>
<keyword evidence="2" id="KW-1185">Reference proteome</keyword>